<dbReference type="Gene3D" id="3.40.50.720">
    <property type="entry name" value="NAD(P)-binding Rossmann-like Domain"/>
    <property type="match status" value="1"/>
</dbReference>
<comment type="caution">
    <text evidence="3">The sequence shown here is derived from an EMBL/GenBank/DDBJ whole genome shotgun (WGS) entry which is preliminary data.</text>
</comment>
<dbReference type="NCBIfam" id="NF005559">
    <property type="entry name" value="PRK07231.1"/>
    <property type="match status" value="1"/>
</dbReference>
<dbReference type="Proteomes" id="UP001501371">
    <property type="component" value="Unassembled WGS sequence"/>
</dbReference>
<sequence>MSEQDFRDKVVLVTGAGSGIGAATAARFGAAGATVVVADIDEESAAGVAGTIQAAGGTAWHTRVDVSDPEAVDALVESVMERYGALHVAVNNAGIINRFAPLAELSTEEFRRVLDVNLVGVFACMRAEIRAMLTLGGGVIVNLTSTSGLKGAPALAAHTATKHGIIGLTRVAALEYGEAGIRVVAVAPNGVDTPALRSGPDGWEQAVIGAQAVKRLGRPEEIAELIHFLSGDSAGFITGSTHVIDGGYLA</sequence>
<evidence type="ECO:0000256" key="2">
    <source>
        <dbReference type="ARBA" id="ARBA00023002"/>
    </source>
</evidence>
<dbReference type="PANTHER" id="PTHR24321">
    <property type="entry name" value="DEHYDROGENASES, SHORT CHAIN"/>
    <property type="match status" value="1"/>
</dbReference>
<dbReference type="PRINTS" id="PR00080">
    <property type="entry name" value="SDRFAMILY"/>
</dbReference>
<organism evidence="3 4">
    <name type="scientific">Streptomyces hebeiensis</name>
    <dbReference type="NCBI Taxonomy" id="229486"/>
    <lineage>
        <taxon>Bacteria</taxon>
        <taxon>Bacillati</taxon>
        <taxon>Actinomycetota</taxon>
        <taxon>Actinomycetes</taxon>
        <taxon>Kitasatosporales</taxon>
        <taxon>Streptomycetaceae</taxon>
        <taxon>Streptomyces</taxon>
    </lineage>
</organism>
<comment type="similarity">
    <text evidence="1">Belongs to the short-chain dehydrogenases/reductases (SDR) family.</text>
</comment>
<dbReference type="SUPFAM" id="SSF51735">
    <property type="entry name" value="NAD(P)-binding Rossmann-fold domains"/>
    <property type="match status" value="1"/>
</dbReference>
<dbReference type="PRINTS" id="PR00081">
    <property type="entry name" value="GDHRDH"/>
</dbReference>
<proteinExistence type="inferred from homology"/>
<reference evidence="3 4" key="1">
    <citation type="journal article" date="2019" name="Int. J. Syst. Evol. Microbiol.">
        <title>The Global Catalogue of Microorganisms (GCM) 10K type strain sequencing project: providing services to taxonomists for standard genome sequencing and annotation.</title>
        <authorList>
            <consortium name="The Broad Institute Genomics Platform"/>
            <consortium name="The Broad Institute Genome Sequencing Center for Infectious Disease"/>
            <person name="Wu L."/>
            <person name="Ma J."/>
        </authorList>
    </citation>
    <scope>NUCLEOTIDE SEQUENCE [LARGE SCALE GENOMIC DNA]</scope>
    <source>
        <strain evidence="3 4">JCM 12696</strain>
    </source>
</reference>
<evidence type="ECO:0000256" key="1">
    <source>
        <dbReference type="ARBA" id="ARBA00006484"/>
    </source>
</evidence>
<dbReference type="EMBL" id="BAAAKV010000007">
    <property type="protein sequence ID" value="GAA1156612.1"/>
    <property type="molecule type" value="Genomic_DNA"/>
</dbReference>
<evidence type="ECO:0000313" key="3">
    <source>
        <dbReference type="EMBL" id="GAA1156612.1"/>
    </source>
</evidence>
<keyword evidence="4" id="KW-1185">Reference proteome</keyword>
<dbReference type="InterPro" id="IPR036291">
    <property type="entry name" value="NAD(P)-bd_dom_sf"/>
</dbReference>
<dbReference type="Pfam" id="PF13561">
    <property type="entry name" value="adh_short_C2"/>
    <property type="match status" value="1"/>
</dbReference>
<evidence type="ECO:0000313" key="4">
    <source>
        <dbReference type="Proteomes" id="UP001501371"/>
    </source>
</evidence>
<name>A0ABN1UKR1_9ACTN</name>
<dbReference type="PANTHER" id="PTHR24321:SF8">
    <property type="entry name" value="ESTRADIOL 17-BETA-DEHYDROGENASE 8-RELATED"/>
    <property type="match status" value="1"/>
</dbReference>
<dbReference type="InterPro" id="IPR002347">
    <property type="entry name" value="SDR_fam"/>
</dbReference>
<dbReference type="RefSeq" id="WP_344270816.1">
    <property type="nucleotide sequence ID" value="NZ_BAAAKV010000007.1"/>
</dbReference>
<protein>
    <submittedName>
        <fullName evidence="3">SDR family oxidoreductase</fullName>
    </submittedName>
</protein>
<keyword evidence="2" id="KW-0560">Oxidoreductase</keyword>
<accession>A0ABN1UKR1</accession>
<dbReference type="CDD" id="cd05233">
    <property type="entry name" value="SDR_c"/>
    <property type="match status" value="1"/>
</dbReference>
<gene>
    <name evidence="3" type="ORF">GCM10009654_10570</name>
</gene>